<dbReference type="AlphaFoldDB" id="A0A9D4QSJ5"/>
<organism evidence="3 4">
    <name type="scientific">Dreissena polymorpha</name>
    <name type="common">Zebra mussel</name>
    <name type="synonym">Mytilus polymorpha</name>
    <dbReference type="NCBI Taxonomy" id="45954"/>
    <lineage>
        <taxon>Eukaryota</taxon>
        <taxon>Metazoa</taxon>
        <taxon>Spiralia</taxon>
        <taxon>Lophotrochozoa</taxon>
        <taxon>Mollusca</taxon>
        <taxon>Bivalvia</taxon>
        <taxon>Autobranchia</taxon>
        <taxon>Heteroconchia</taxon>
        <taxon>Euheterodonta</taxon>
        <taxon>Imparidentia</taxon>
        <taxon>Neoheterodontei</taxon>
        <taxon>Myida</taxon>
        <taxon>Dreissenoidea</taxon>
        <taxon>Dreissenidae</taxon>
        <taxon>Dreissena</taxon>
    </lineage>
</organism>
<feature type="compositionally biased region" description="Basic and acidic residues" evidence="2">
    <location>
        <begin position="261"/>
        <end position="280"/>
    </location>
</feature>
<accession>A0A9D4QSJ5</accession>
<evidence type="ECO:0000256" key="2">
    <source>
        <dbReference type="SAM" id="MobiDB-lite"/>
    </source>
</evidence>
<reference evidence="3" key="1">
    <citation type="journal article" date="2019" name="bioRxiv">
        <title>The Genome of the Zebra Mussel, Dreissena polymorpha: A Resource for Invasive Species Research.</title>
        <authorList>
            <person name="McCartney M.A."/>
            <person name="Auch B."/>
            <person name="Kono T."/>
            <person name="Mallez S."/>
            <person name="Zhang Y."/>
            <person name="Obille A."/>
            <person name="Becker A."/>
            <person name="Abrahante J.E."/>
            <person name="Garbe J."/>
            <person name="Badalamenti J.P."/>
            <person name="Herman A."/>
            <person name="Mangelson H."/>
            <person name="Liachko I."/>
            <person name="Sullivan S."/>
            <person name="Sone E.D."/>
            <person name="Koren S."/>
            <person name="Silverstein K.A.T."/>
            <person name="Beckman K.B."/>
            <person name="Gohl D.M."/>
        </authorList>
    </citation>
    <scope>NUCLEOTIDE SEQUENCE</scope>
    <source>
        <strain evidence="3">Duluth1</strain>
        <tissue evidence="3">Whole animal</tissue>
    </source>
</reference>
<feature type="region of interest" description="Disordered" evidence="2">
    <location>
        <begin position="922"/>
        <end position="949"/>
    </location>
</feature>
<evidence type="ECO:0000313" key="4">
    <source>
        <dbReference type="Proteomes" id="UP000828390"/>
    </source>
</evidence>
<feature type="region of interest" description="Disordered" evidence="2">
    <location>
        <begin position="1057"/>
        <end position="1092"/>
    </location>
</feature>
<feature type="region of interest" description="Disordered" evidence="2">
    <location>
        <begin position="608"/>
        <end position="637"/>
    </location>
</feature>
<dbReference type="GO" id="GO:0004842">
    <property type="term" value="F:ubiquitin-protein transferase activity"/>
    <property type="evidence" value="ECO:0007669"/>
    <property type="project" value="InterPro"/>
</dbReference>
<proteinExistence type="predicted"/>
<feature type="region of interest" description="Disordered" evidence="2">
    <location>
        <begin position="524"/>
        <end position="563"/>
    </location>
</feature>
<feature type="compositionally biased region" description="Polar residues" evidence="2">
    <location>
        <begin position="615"/>
        <end position="632"/>
    </location>
</feature>
<protein>
    <submittedName>
        <fullName evidence="3">Uncharacterized protein</fullName>
    </submittedName>
</protein>
<dbReference type="PANTHER" id="PTHR14609">
    <property type="entry name" value="RING FINGER PROTEIN 219"/>
    <property type="match status" value="1"/>
</dbReference>
<feature type="compositionally biased region" description="Low complexity" evidence="2">
    <location>
        <begin position="547"/>
        <end position="563"/>
    </location>
</feature>
<feature type="region of interest" description="Disordered" evidence="2">
    <location>
        <begin position="79"/>
        <end position="100"/>
    </location>
</feature>
<dbReference type="Proteomes" id="UP000828390">
    <property type="component" value="Unassembled WGS sequence"/>
</dbReference>
<keyword evidence="4" id="KW-1185">Reference proteome</keyword>
<sequence>MEVWLQKNQQCPACRTSMTSSRKIIGGLSHEEEDTEKLTNPDLRKARFDILYKEYENEFERMQSEIQLLKTENQILRQQTKKEGLTPSRSGDAESNKSKDTTHLLALTKKLQDATKVYEKVKGDLTRLKQENTNLKDENLSLNRETQHLRQELAGRSPQRFGRITVSTLETKLASAEKDVTRLTKALERSDKYIEELESELDGYRGGKPGATKRPSPASEKEDIDKYMTNGDLDRKYYSDSKIPSTKDYGIGAENPSRRQLFSEDKGSKPSAGERSKYSYERNGVYSDDMHATKSHISKSYGSNGGKKKVTFDLEKNTNSATSFDLELPSPLKMSANASGLAASGRVSPVKGVLKKSNEATKTSSGDKSTDYSTDLSKTLEDSLSDSYNSKYKPLSSKDDDLLYMKGREKSKEFEGDLNNNPRSRKYSADDSFLSEPSDIELKRAREKDYSLKPSSGEQKTNIRERDYQSKGSKGLYDELDRHDLDDTQYIESELDELNISLTPEFTDCMKILNRAEKNVHTRAYSPDDLTRPRSTDPDMDTAFRASTGSIGFKSSSSGTTSGNFMSSDYKTDANTNKFASSLDSYSRGRHVRSGSLDNLLIDHTSEKEPYRPSSAMSATSSMYPPTSTSKYSSGLTTGRTTLTRTPSLDNLLLARQSSGHFNKYTSVDGPAATSGFLGQRIYRGETDSLDVKSSSTGAGSSTALQPMSAKHELLSMHETNMDKFSGTTLGDGQARYSSGDAGSGVGARSLPVSDVNRRLPPSGRQTPTLSSTGTDYDRLSTGSGRITPSIPTHSEYMSLSRHNPETYTSSGRSTTLLSSLTDFSSTKPSTQMSEFRPSGYSSLPSSSSLKQPIGGRSDAYSSSASYSGLTNLSTNAYTGGSYHSLPTYTSALSTGSVVSTTMSSSYNANLDTKYASVGSRASDFTSDKTDSYTNFRSKPPYTENNYKDGSDLSNFSSKALASTFAPSVSSISANAFSTAGMSSFAGASSYLPSSSSSSSSYVPGSSYASTHGMAPSLSTSSYSASLPTSTYPSKPLDPIAESGHYSYVSNISGEFSSKNDTLGLPEPKKRLFDNSDDLEMSMSPIKANRRY</sequence>
<reference evidence="3" key="2">
    <citation type="submission" date="2020-11" db="EMBL/GenBank/DDBJ databases">
        <authorList>
            <person name="McCartney M.A."/>
            <person name="Auch B."/>
            <person name="Kono T."/>
            <person name="Mallez S."/>
            <person name="Becker A."/>
            <person name="Gohl D.M."/>
            <person name="Silverstein K.A.T."/>
            <person name="Koren S."/>
            <person name="Bechman K.B."/>
            <person name="Herman A."/>
            <person name="Abrahante J.E."/>
            <person name="Garbe J."/>
        </authorList>
    </citation>
    <scope>NUCLEOTIDE SEQUENCE</scope>
    <source>
        <strain evidence="3">Duluth1</strain>
        <tissue evidence="3">Whole animal</tissue>
    </source>
</reference>
<gene>
    <name evidence="3" type="ORF">DPMN_115340</name>
</gene>
<name>A0A9D4QSJ5_DREPO</name>
<feature type="region of interest" description="Disordered" evidence="2">
    <location>
        <begin position="200"/>
        <end position="282"/>
    </location>
</feature>
<evidence type="ECO:0000256" key="1">
    <source>
        <dbReference type="SAM" id="Coils"/>
    </source>
</evidence>
<feature type="compositionally biased region" description="Low complexity" evidence="2">
    <location>
        <begin position="838"/>
        <end position="850"/>
    </location>
</feature>
<feature type="region of interest" description="Disordered" evidence="2">
    <location>
        <begin position="411"/>
        <end position="475"/>
    </location>
</feature>
<feature type="region of interest" description="Disordered" evidence="2">
    <location>
        <begin position="723"/>
        <end position="862"/>
    </location>
</feature>
<feature type="coiled-coil region" evidence="1">
    <location>
        <begin position="111"/>
        <end position="200"/>
    </location>
</feature>
<feature type="compositionally biased region" description="Basic and acidic residues" evidence="2">
    <location>
        <begin position="440"/>
        <end position="451"/>
    </location>
</feature>
<feature type="compositionally biased region" description="Polar residues" evidence="2">
    <location>
        <begin position="764"/>
        <end position="802"/>
    </location>
</feature>
<dbReference type="GO" id="GO:0006275">
    <property type="term" value="P:regulation of DNA replication"/>
    <property type="evidence" value="ECO:0007669"/>
    <property type="project" value="InterPro"/>
</dbReference>
<dbReference type="EMBL" id="JAIWYP010000004">
    <property type="protein sequence ID" value="KAH3841859.1"/>
    <property type="molecule type" value="Genomic_DNA"/>
</dbReference>
<feature type="compositionally biased region" description="Basic and acidic residues" evidence="2">
    <location>
        <begin position="91"/>
        <end position="100"/>
    </location>
</feature>
<feature type="compositionally biased region" description="Polar residues" evidence="2">
    <location>
        <begin position="360"/>
        <end position="377"/>
    </location>
</feature>
<dbReference type="GO" id="GO:0006513">
    <property type="term" value="P:protein monoubiquitination"/>
    <property type="evidence" value="ECO:0007669"/>
    <property type="project" value="InterPro"/>
</dbReference>
<dbReference type="InterPro" id="IPR039209">
    <property type="entry name" value="OBI1"/>
</dbReference>
<dbReference type="PANTHER" id="PTHR14609:SF1">
    <property type="entry name" value="ORC UBIQUITIN LIGASE 1"/>
    <property type="match status" value="1"/>
</dbReference>
<feature type="region of interest" description="Disordered" evidence="2">
    <location>
        <begin position="342"/>
        <end position="377"/>
    </location>
</feature>
<evidence type="ECO:0000313" key="3">
    <source>
        <dbReference type="EMBL" id="KAH3841859.1"/>
    </source>
</evidence>
<feature type="compositionally biased region" description="Basic and acidic residues" evidence="2">
    <location>
        <begin position="219"/>
        <end position="239"/>
    </location>
</feature>
<comment type="caution">
    <text evidence="3">The sequence shown here is derived from an EMBL/GenBank/DDBJ whole genome shotgun (WGS) entry which is preliminary data.</text>
</comment>
<keyword evidence="1" id="KW-0175">Coiled coil</keyword>
<feature type="coiled-coil region" evidence="1">
    <location>
        <begin position="45"/>
        <end position="79"/>
    </location>
</feature>
<feature type="compositionally biased region" description="Low complexity" evidence="2">
    <location>
        <begin position="807"/>
        <end position="827"/>
    </location>
</feature>